<evidence type="ECO:0000256" key="1">
    <source>
        <dbReference type="SAM" id="MobiDB-lite"/>
    </source>
</evidence>
<evidence type="ECO:0000313" key="4">
    <source>
        <dbReference type="Proteomes" id="UP000762676"/>
    </source>
</evidence>
<keyword evidence="3" id="KW-0675">Receptor</keyword>
<comment type="caution">
    <text evidence="3">The sequence shown here is derived from an EMBL/GenBank/DDBJ whole genome shotgun (WGS) entry which is preliminary data.</text>
</comment>
<name>A0AAV4HNJ4_9GAST</name>
<evidence type="ECO:0000256" key="2">
    <source>
        <dbReference type="SAM" id="Phobius"/>
    </source>
</evidence>
<reference evidence="3 4" key="1">
    <citation type="journal article" date="2021" name="Elife">
        <title>Chloroplast acquisition without the gene transfer in kleptoplastic sea slugs, Plakobranchus ocellatus.</title>
        <authorList>
            <person name="Maeda T."/>
            <person name="Takahashi S."/>
            <person name="Yoshida T."/>
            <person name="Shimamura S."/>
            <person name="Takaki Y."/>
            <person name="Nagai Y."/>
            <person name="Toyoda A."/>
            <person name="Suzuki Y."/>
            <person name="Arimoto A."/>
            <person name="Ishii H."/>
            <person name="Satoh N."/>
            <person name="Nishiyama T."/>
            <person name="Hasebe M."/>
            <person name="Maruyama T."/>
            <person name="Minagawa J."/>
            <person name="Obokata J."/>
            <person name="Shigenobu S."/>
        </authorList>
    </citation>
    <scope>NUCLEOTIDE SEQUENCE [LARGE SCALE GENOMIC DNA]</scope>
</reference>
<keyword evidence="2" id="KW-1133">Transmembrane helix</keyword>
<dbReference type="Gene3D" id="1.20.1070.10">
    <property type="entry name" value="Rhodopsin 7-helix transmembrane proteins"/>
    <property type="match status" value="1"/>
</dbReference>
<dbReference type="Proteomes" id="UP000762676">
    <property type="component" value="Unassembled WGS sequence"/>
</dbReference>
<keyword evidence="2" id="KW-0812">Transmembrane</keyword>
<organism evidence="3 4">
    <name type="scientific">Elysia marginata</name>
    <dbReference type="NCBI Taxonomy" id="1093978"/>
    <lineage>
        <taxon>Eukaryota</taxon>
        <taxon>Metazoa</taxon>
        <taxon>Spiralia</taxon>
        <taxon>Lophotrochozoa</taxon>
        <taxon>Mollusca</taxon>
        <taxon>Gastropoda</taxon>
        <taxon>Heterobranchia</taxon>
        <taxon>Euthyneura</taxon>
        <taxon>Panpulmonata</taxon>
        <taxon>Sacoglossa</taxon>
        <taxon>Placobranchoidea</taxon>
        <taxon>Plakobranchidae</taxon>
        <taxon>Elysia</taxon>
    </lineage>
</organism>
<proteinExistence type="predicted"/>
<dbReference type="AlphaFoldDB" id="A0AAV4HNJ4"/>
<feature type="transmembrane region" description="Helical" evidence="2">
    <location>
        <begin position="78"/>
        <end position="103"/>
    </location>
</feature>
<dbReference type="EMBL" id="BMAT01002103">
    <property type="protein sequence ID" value="GFR99025.1"/>
    <property type="molecule type" value="Genomic_DNA"/>
</dbReference>
<dbReference type="SUPFAM" id="SSF81321">
    <property type="entry name" value="Family A G protein-coupled receptor-like"/>
    <property type="match status" value="1"/>
</dbReference>
<protein>
    <submittedName>
        <fullName evidence="3">Chemosensory receptor A</fullName>
    </submittedName>
</protein>
<evidence type="ECO:0000313" key="3">
    <source>
        <dbReference type="EMBL" id="GFR99025.1"/>
    </source>
</evidence>
<keyword evidence="4" id="KW-1185">Reference proteome</keyword>
<feature type="region of interest" description="Disordered" evidence="1">
    <location>
        <begin position="1"/>
        <end position="36"/>
    </location>
</feature>
<accession>A0AAV4HNJ4</accession>
<gene>
    <name evidence="3" type="ORF">ElyMa_001034100</name>
</gene>
<keyword evidence="2" id="KW-0472">Membrane</keyword>
<sequence>MEQNNNAGSRMAEMNKNKEEKSSGKDQNPTKKEAKESLVMKQSLMVVLIHIIFTTPRMLASLFVVFEPRYRVGGEYQNLYFVSYAAISVTDSVNAFVNFFIYLRFNSKFTNYFLETIYERFVSSVS</sequence>
<feature type="compositionally biased region" description="Basic and acidic residues" evidence="1">
    <location>
        <begin position="13"/>
        <end position="36"/>
    </location>
</feature>
<feature type="transmembrane region" description="Helical" evidence="2">
    <location>
        <begin position="44"/>
        <end position="66"/>
    </location>
</feature>